<evidence type="ECO:0000313" key="2">
    <source>
        <dbReference type="EMBL" id="PSR48809.1"/>
    </source>
</evidence>
<proteinExistence type="predicted"/>
<evidence type="ECO:0000313" key="3">
    <source>
        <dbReference type="Proteomes" id="UP000240892"/>
    </source>
</evidence>
<protein>
    <submittedName>
        <fullName evidence="2">Uncharacterized protein</fullName>
    </submittedName>
</protein>
<dbReference type="Proteomes" id="UP000240892">
    <property type="component" value="Unassembled WGS sequence"/>
</dbReference>
<keyword evidence="1" id="KW-1133">Transmembrane helix</keyword>
<dbReference type="EMBL" id="PYHO01000001">
    <property type="protein sequence ID" value="PSR48809.1"/>
    <property type="molecule type" value="Genomic_DNA"/>
</dbReference>
<name>A0A2T2Y8F6_9ENTR</name>
<feature type="transmembrane region" description="Helical" evidence="1">
    <location>
        <begin position="114"/>
        <end position="135"/>
    </location>
</feature>
<organism evidence="2 3">
    <name type="scientific">Kluyvera genomosp. 2</name>
    <dbReference type="NCBI Taxonomy" id="2774054"/>
    <lineage>
        <taxon>Bacteria</taxon>
        <taxon>Pseudomonadati</taxon>
        <taxon>Pseudomonadota</taxon>
        <taxon>Gammaproteobacteria</taxon>
        <taxon>Enterobacterales</taxon>
        <taxon>Enterobacteriaceae</taxon>
        <taxon>Kluyvera</taxon>
    </lineage>
</organism>
<comment type="caution">
    <text evidence="2">The sequence shown here is derived from an EMBL/GenBank/DDBJ whole genome shotgun (WGS) entry which is preliminary data.</text>
</comment>
<gene>
    <name evidence="2" type="ORF">C8256_02120</name>
</gene>
<evidence type="ECO:0000256" key="1">
    <source>
        <dbReference type="SAM" id="Phobius"/>
    </source>
</evidence>
<feature type="transmembrane region" description="Helical" evidence="1">
    <location>
        <begin position="38"/>
        <end position="62"/>
    </location>
</feature>
<dbReference type="RefSeq" id="WP_106924395.1">
    <property type="nucleotide sequence ID" value="NZ_CABMMU010000001.1"/>
</dbReference>
<feature type="transmembrane region" description="Helical" evidence="1">
    <location>
        <begin position="82"/>
        <end position="102"/>
    </location>
</feature>
<keyword evidence="3" id="KW-1185">Reference proteome</keyword>
<sequence length="186" mass="21269">MRFAQIGVQRAKVLRKIAVANKKDWIMKRKGLRKDKHASTLNVLFTLMLGLFFVGVGLFQTLWAIDDWYFRPDYITDDTGSVFAGSLFIGLIIIIFVASSYIPDECAGERFAKWAVLFCLGMAPLWSIGVCVLRYQTIAQYKTPQFGVCYSRSRGHRTYMYVKNSDWCQHFGRTVLTPSPTVVRSD</sequence>
<accession>A0A2T2Y8F6</accession>
<keyword evidence="1" id="KW-0472">Membrane</keyword>
<dbReference type="AlphaFoldDB" id="A0A2T2Y8F6"/>
<keyword evidence="1" id="KW-0812">Transmembrane</keyword>
<reference evidence="2 3" key="1">
    <citation type="submission" date="2018-03" db="EMBL/GenBank/DDBJ databases">
        <title>First report of an OXA-48+CTX-M-M-producing Kluyvera ascorbata clone recovered from patients admitted in a University Hospital in Madrid, Spain.</title>
        <authorList>
            <person name="Hernandez-Garcia M."/>
            <person name="Leon-Sampedro R."/>
            <person name="Perez-Viso B."/>
            <person name="Morosini M.I."/>
            <person name="Lopez-Fresnena N."/>
            <person name="Coque T.M."/>
            <person name="Bonten M."/>
            <person name="Malhotra-Kumar S."/>
            <person name="Ruiz-Garbajosa P."/>
            <person name="Canton R."/>
        </authorList>
    </citation>
    <scope>NUCLEOTIDE SEQUENCE [LARGE SCALE GENOMIC DNA]</scope>
    <source>
        <strain evidence="2 3">KA2</strain>
    </source>
</reference>